<dbReference type="Gene3D" id="3.30.565.10">
    <property type="entry name" value="Histidine kinase-like ATPase, C-terminal domain"/>
    <property type="match status" value="1"/>
</dbReference>
<dbReference type="InterPro" id="IPR036890">
    <property type="entry name" value="HATPase_C_sf"/>
</dbReference>
<proteinExistence type="inferred from homology"/>
<dbReference type="GO" id="GO:0016887">
    <property type="term" value="F:ATP hydrolysis activity"/>
    <property type="evidence" value="ECO:0007669"/>
    <property type="project" value="InterPro"/>
</dbReference>
<evidence type="ECO:0000313" key="2">
    <source>
        <dbReference type="Proteomes" id="UP000046392"/>
    </source>
</evidence>
<dbReference type="PANTHER" id="PTHR10073:SF12">
    <property type="entry name" value="DNA MISMATCH REPAIR PROTEIN MLH1"/>
    <property type="match status" value="1"/>
</dbReference>
<dbReference type="GO" id="GO:0006298">
    <property type="term" value="P:mismatch repair"/>
    <property type="evidence" value="ECO:0007669"/>
    <property type="project" value="InterPro"/>
</dbReference>
<evidence type="ECO:0000313" key="4">
    <source>
        <dbReference type="WBParaSite" id="SPAL_0001483900.1"/>
    </source>
</evidence>
<evidence type="ECO:0000313" key="3">
    <source>
        <dbReference type="WBParaSite" id="SPAL_0001483800.1"/>
    </source>
</evidence>
<name>A0A0N5CAB6_STREA</name>
<dbReference type="WBParaSite" id="SPAL_0001483800.1">
    <property type="protein sequence ID" value="SPAL_0001483800.1"/>
    <property type="gene ID" value="SPAL_0001483800"/>
</dbReference>
<dbReference type="WBParaSite" id="SPAL_0001483900.1">
    <property type="protein sequence ID" value="SPAL_0001483900.1"/>
    <property type="gene ID" value="SPAL_0001483900"/>
</dbReference>
<evidence type="ECO:0000256" key="1">
    <source>
        <dbReference type="ARBA" id="ARBA00006082"/>
    </source>
</evidence>
<dbReference type="InterPro" id="IPR038973">
    <property type="entry name" value="MutL/Mlh/Pms-like"/>
</dbReference>
<sequence length="93" mass="10625">MRINQRLPHELIKLIAACEMINRPSNAVKELIENSMDAGTTEINVLVINGGLDLLEVQTHKAYIHLWVNLYIHSLNSPTGEFRYLFGQMSKFT</sequence>
<comment type="similarity">
    <text evidence="1">Belongs to the DNA mismatch repair MutL/HexB family.</text>
</comment>
<accession>A0A0N5CAB6</accession>
<organism evidence="2 4">
    <name type="scientific">Strongyloides papillosus</name>
    <name type="common">Intestinal threadworm</name>
    <dbReference type="NCBI Taxonomy" id="174720"/>
    <lineage>
        <taxon>Eukaryota</taxon>
        <taxon>Metazoa</taxon>
        <taxon>Ecdysozoa</taxon>
        <taxon>Nematoda</taxon>
        <taxon>Chromadorea</taxon>
        <taxon>Rhabditida</taxon>
        <taxon>Tylenchina</taxon>
        <taxon>Panagrolaimomorpha</taxon>
        <taxon>Strongyloidoidea</taxon>
        <taxon>Strongyloididae</taxon>
        <taxon>Strongyloides</taxon>
    </lineage>
</organism>
<protein>
    <submittedName>
        <fullName evidence="3 4">HATPase_c domain-containing protein</fullName>
    </submittedName>
</protein>
<dbReference type="AlphaFoldDB" id="A0A0N5CAB6"/>
<reference evidence="3 4" key="1">
    <citation type="submission" date="2017-02" db="UniProtKB">
        <authorList>
            <consortium name="WormBaseParasite"/>
        </authorList>
    </citation>
    <scope>IDENTIFICATION</scope>
</reference>
<dbReference type="SUPFAM" id="SSF55874">
    <property type="entry name" value="ATPase domain of HSP90 chaperone/DNA topoisomerase II/histidine kinase"/>
    <property type="match status" value="1"/>
</dbReference>
<dbReference type="STRING" id="174720.A0A0N5CAB6"/>
<dbReference type="Proteomes" id="UP000046392">
    <property type="component" value="Unplaced"/>
</dbReference>
<dbReference type="PANTHER" id="PTHR10073">
    <property type="entry name" value="DNA MISMATCH REPAIR PROTEIN MLH, PMS, MUTL"/>
    <property type="match status" value="1"/>
</dbReference>
<keyword evidence="2" id="KW-1185">Reference proteome</keyword>
<dbReference type="GO" id="GO:0032389">
    <property type="term" value="C:MutLalpha complex"/>
    <property type="evidence" value="ECO:0007669"/>
    <property type="project" value="TreeGrafter"/>
</dbReference>
<dbReference type="GO" id="GO:0140664">
    <property type="term" value="F:ATP-dependent DNA damage sensor activity"/>
    <property type="evidence" value="ECO:0007669"/>
    <property type="project" value="InterPro"/>
</dbReference>